<proteinExistence type="predicted"/>
<evidence type="ECO:0000313" key="4">
    <source>
        <dbReference type="Proteomes" id="UP000696573"/>
    </source>
</evidence>
<sequence>MLPDALVSVYRRYKADTDALAGWLALTAKCAGCQPHLLGFSGDVPAKPPGRLKGKARKLARLDPTEVKKHIIPIKSFIPLAEYIASAKQPKIEVPESVINIATRVIRVRSQFSSRLSDHGADPSLESDKTHSHFVDILKKVLSILNQCRPTTDSQKRPLDESIRNSFSHLTVEEPSQSFLDVSDDELPPKVHADDGTVFEAEPQTTYEDARAAYAMLLADLNKIRREVKLVWLASSHGTVDVSAAGVVSNTAIDLARYLIDQVLPLLKDHGGSYDFGARYALELIKERGHFIHAVPTFTREMLDDFYKDVDETMLLALNAIKRREMCRCCSEMSGGRAGSEIHAQVTDILQVTPYKIQEDNIIFADFYGDLIDLLYNSDRYPIEDESVRGIRELREKHQSPFYLAFAAQIILDIHHTLGSRVSRPLAQLTKELNFMDDLIDKHYQTEDVDLDEKTDCRCLRSFQSDIKYFQADPTLKHRNPNRPSNRVHGTSPPTKHRILKLSPVLCGIAIFSFRSKMHDVGFKAFNRSRSIVYAVHLYNALVKEKLVENTWVDMQLAENFFGERNIFAGKKPSNMDGYLKQLMLQEGMTVRGLCNMFNQLRGNGQIRSGTERRRCKETKKGAPVSNIFIQRYSKNSKRIDLRPEDINEIISRRRWIDVESPTEGQQNIQAPTETGERRQSVPDLKHRQHLSPHELLRPLASALTEESFEIAFPRLLMHKVCWEFLQKVTDECGPDVDKGLDQKTPCDPKYVTSRIFSLAVADRAKGLEVMQKAAQVVEDTLASRSRSVVLDVMEKEFGLSRDLLEQVCAASKLASVF</sequence>
<feature type="compositionally biased region" description="Basic and acidic residues" evidence="1">
    <location>
        <begin position="675"/>
        <end position="686"/>
    </location>
</feature>
<feature type="compositionally biased region" description="Polar residues" evidence="1">
    <location>
        <begin position="482"/>
        <end position="494"/>
    </location>
</feature>
<organism evidence="3 4">
    <name type="scientific">Clonostachys rhizophaga</name>
    <dbReference type="NCBI Taxonomy" id="160324"/>
    <lineage>
        <taxon>Eukaryota</taxon>
        <taxon>Fungi</taxon>
        <taxon>Dikarya</taxon>
        <taxon>Ascomycota</taxon>
        <taxon>Pezizomycotina</taxon>
        <taxon>Sordariomycetes</taxon>
        <taxon>Hypocreomycetidae</taxon>
        <taxon>Hypocreales</taxon>
        <taxon>Bionectriaceae</taxon>
        <taxon>Clonostachys</taxon>
    </lineage>
</organism>
<dbReference type="PANTHER" id="PTHR38795:SF1">
    <property type="entry name" value="DUF6604 DOMAIN-CONTAINING PROTEIN"/>
    <property type="match status" value="1"/>
</dbReference>
<gene>
    <name evidence="3" type="ORF">CRHIZ90672A_00003531</name>
</gene>
<evidence type="ECO:0000259" key="2">
    <source>
        <dbReference type="Pfam" id="PF20253"/>
    </source>
</evidence>
<feature type="domain" description="DUF6604" evidence="2">
    <location>
        <begin position="11"/>
        <end position="264"/>
    </location>
</feature>
<feature type="region of interest" description="Disordered" evidence="1">
    <location>
        <begin position="661"/>
        <end position="686"/>
    </location>
</feature>
<accession>A0A9N9YS84</accession>
<protein>
    <recommendedName>
        <fullName evidence="2">DUF6604 domain-containing protein</fullName>
    </recommendedName>
</protein>
<dbReference type="OrthoDB" id="5238236at2759"/>
<dbReference type="EMBL" id="CABFNQ020000726">
    <property type="protein sequence ID" value="CAH0027009.1"/>
    <property type="molecule type" value="Genomic_DNA"/>
</dbReference>
<reference evidence="3" key="1">
    <citation type="submission" date="2021-10" db="EMBL/GenBank/DDBJ databases">
        <authorList>
            <person name="Piombo E."/>
        </authorList>
    </citation>
    <scope>NUCLEOTIDE SEQUENCE</scope>
</reference>
<dbReference type="Proteomes" id="UP000696573">
    <property type="component" value="Unassembled WGS sequence"/>
</dbReference>
<dbReference type="AlphaFoldDB" id="A0A9N9YS84"/>
<dbReference type="PANTHER" id="PTHR38795">
    <property type="entry name" value="DUF6604 DOMAIN-CONTAINING PROTEIN"/>
    <property type="match status" value="1"/>
</dbReference>
<feature type="compositionally biased region" description="Polar residues" evidence="1">
    <location>
        <begin position="663"/>
        <end position="673"/>
    </location>
</feature>
<name>A0A9N9YS84_9HYPO</name>
<feature type="region of interest" description="Disordered" evidence="1">
    <location>
        <begin position="474"/>
        <end position="496"/>
    </location>
</feature>
<evidence type="ECO:0000256" key="1">
    <source>
        <dbReference type="SAM" id="MobiDB-lite"/>
    </source>
</evidence>
<evidence type="ECO:0000313" key="3">
    <source>
        <dbReference type="EMBL" id="CAH0027009.1"/>
    </source>
</evidence>
<dbReference type="InterPro" id="IPR046539">
    <property type="entry name" value="DUF6604"/>
</dbReference>
<comment type="caution">
    <text evidence="3">The sequence shown here is derived from an EMBL/GenBank/DDBJ whole genome shotgun (WGS) entry which is preliminary data.</text>
</comment>
<dbReference type="Pfam" id="PF20253">
    <property type="entry name" value="DUF6604"/>
    <property type="match status" value="1"/>
</dbReference>
<keyword evidence="4" id="KW-1185">Reference proteome</keyword>